<comment type="caution">
    <text evidence="1">The sequence shown here is derived from an EMBL/GenBank/DDBJ whole genome shotgun (WGS) entry which is preliminary data.</text>
</comment>
<organism evidence="1">
    <name type="scientific">termite gut metagenome</name>
    <dbReference type="NCBI Taxonomy" id="433724"/>
    <lineage>
        <taxon>unclassified sequences</taxon>
        <taxon>metagenomes</taxon>
        <taxon>organismal metagenomes</taxon>
    </lineage>
</organism>
<proteinExistence type="predicted"/>
<accession>A0A5J4P3N0</accession>
<gene>
    <name evidence="1" type="ORF">EZS27_044511</name>
</gene>
<reference evidence="1" key="1">
    <citation type="submission" date="2019-03" db="EMBL/GenBank/DDBJ databases">
        <title>Single cell metagenomics reveals metabolic interactions within the superorganism composed of flagellate Streblomastix strix and complex community of Bacteroidetes bacteria on its surface.</title>
        <authorList>
            <person name="Treitli S.C."/>
            <person name="Kolisko M."/>
            <person name="Husnik F."/>
            <person name="Keeling P."/>
            <person name="Hampl V."/>
        </authorList>
    </citation>
    <scope>NUCLEOTIDE SEQUENCE</scope>
    <source>
        <strain evidence="1">STM</strain>
    </source>
</reference>
<sequence>MYYRNNCNIRDENLFLSLQRAHGKYVRLFNDT</sequence>
<evidence type="ECO:0000313" key="1">
    <source>
        <dbReference type="EMBL" id="KAA6303847.1"/>
    </source>
</evidence>
<dbReference type="AlphaFoldDB" id="A0A5J4P3N0"/>
<name>A0A5J4P3N0_9ZZZZ</name>
<protein>
    <submittedName>
        <fullName evidence="1">Uncharacterized protein</fullName>
    </submittedName>
</protein>
<dbReference type="EMBL" id="SNRY01012001">
    <property type="protein sequence ID" value="KAA6303847.1"/>
    <property type="molecule type" value="Genomic_DNA"/>
</dbReference>
<feature type="non-terminal residue" evidence="1">
    <location>
        <position position="32"/>
    </location>
</feature>